<name>A0ABD1DZ86_HYPHA</name>
<reference evidence="2 3" key="1">
    <citation type="submission" date="2024-05" db="EMBL/GenBank/DDBJ databases">
        <title>Genetic variation in Jamaican populations of the coffee berry borer (Hypothenemus hampei).</title>
        <authorList>
            <person name="Errbii M."/>
            <person name="Myrie A."/>
        </authorList>
    </citation>
    <scope>NUCLEOTIDE SEQUENCE [LARGE SCALE GENOMIC DNA]</scope>
    <source>
        <strain evidence="2">JA-Hopewell-2020-01-JO</strain>
        <tissue evidence="2">Whole body</tissue>
    </source>
</reference>
<feature type="region of interest" description="Disordered" evidence="1">
    <location>
        <begin position="23"/>
        <end position="70"/>
    </location>
</feature>
<dbReference type="Proteomes" id="UP001566132">
    <property type="component" value="Unassembled WGS sequence"/>
</dbReference>
<protein>
    <submittedName>
        <fullName evidence="2">Uncharacterized protein</fullName>
    </submittedName>
</protein>
<dbReference type="AlphaFoldDB" id="A0ABD1DZ86"/>
<sequence>MSLTERRVEFLEGMETIKRVPHSPGRLTIVPSTAAGNSYENEKGESTETDTQKELEEEKGKAQSLQDENEALRDKVEFLENKISDLEADRQLNNEDTSSATKSTERYIEKVISKRMENIADLENIINLAWTNANYKKTRLRDTYLNDGSDTI</sequence>
<organism evidence="2 3">
    <name type="scientific">Hypothenemus hampei</name>
    <name type="common">Coffee berry borer</name>
    <dbReference type="NCBI Taxonomy" id="57062"/>
    <lineage>
        <taxon>Eukaryota</taxon>
        <taxon>Metazoa</taxon>
        <taxon>Ecdysozoa</taxon>
        <taxon>Arthropoda</taxon>
        <taxon>Hexapoda</taxon>
        <taxon>Insecta</taxon>
        <taxon>Pterygota</taxon>
        <taxon>Neoptera</taxon>
        <taxon>Endopterygota</taxon>
        <taxon>Coleoptera</taxon>
        <taxon>Polyphaga</taxon>
        <taxon>Cucujiformia</taxon>
        <taxon>Curculionidae</taxon>
        <taxon>Scolytinae</taxon>
        <taxon>Hypothenemus</taxon>
    </lineage>
</organism>
<evidence type="ECO:0000313" key="3">
    <source>
        <dbReference type="Proteomes" id="UP001566132"/>
    </source>
</evidence>
<evidence type="ECO:0000313" key="2">
    <source>
        <dbReference type="EMBL" id="KAL1487713.1"/>
    </source>
</evidence>
<gene>
    <name evidence="2" type="ORF">ABEB36_015620</name>
</gene>
<comment type="caution">
    <text evidence="2">The sequence shown here is derived from an EMBL/GenBank/DDBJ whole genome shotgun (WGS) entry which is preliminary data.</text>
</comment>
<feature type="compositionally biased region" description="Polar residues" evidence="1">
    <location>
        <begin position="30"/>
        <end position="39"/>
    </location>
</feature>
<keyword evidence="3" id="KW-1185">Reference proteome</keyword>
<accession>A0ABD1DZ86</accession>
<evidence type="ECO:0000256" key="1">
    <source>
        <dbReference type="SAM" id="MobiDB-lite"/>
    </source>
</evidence>
<feature type="compositionally biased region" description="Basic and acidic residues" evidence="1">
    <location>
        <begin position="40"/>
        <end position="61"/>
    </location>
</feature>
<proteinExistence type="predicted"/>
<dbReference type="EMBL" id="JBDJPC010000020">
    <property type="protein sequence ID" value="KAL1487713.1"/>
    <property type="molecule type" value="Genomic_DNA"/>
</dbReference>